<dbReference type="OrthoDB" id="5986459at2"/>
<reference evidence="2 3" key="1">
    <citation type="submission" date="2019-07" db="EMBL/GenBank/DDBJ databases">
        <title>Genome sequencing of lignin-degrading bacterial isolates.</title>
        <authorList>
            <person name="Gladden J."/>
        </authorList>
    </citation>
    <scope>NUCLEOTIDE SEQUENCE [LARGE SCALE GENOMIC DNA]</scope>
    <source>
        <strain evidence="2 3">J19</strain>
    </source>
</reference>
<dbReference type="Proteomes" id="UP000321583">
    <property type="component" value="Unassembled WGS sequence"/>
</dbReference>
<comment type="caution">
    <text evidence="2">The sequence shown here is derived from an EMBL/GenBank/DDBJ whole genome shotgun (WGS) entry which is preliminary data.</text>
</comment>
<feature type="region of interest" description="Disordered" evidence="1">
    <location>
        <begin position="1"/>
        <end position="31"/>
    </location>
</feature>
<evidence type="ECO:0000256" key="1">
    <source>
        <dbReference type="SAM" id="MobiDB-lite"/>
    </source>
</evidence>
<organism evidence="2 3">
    <name type="scientific">Pseudoxanthomonas taiwanensis J19</name>
    <dbReference type="NCBI Taxonomy" id="935569"/>
    <lineage>
        <taxon>Bacteria</taxon>
        <taxon>Pseudomonadati</taxon>
        <taxon>Pseudomonadota</taxon>
        <taxon>Gammaproteobacteria</taxon>
        <taxon>Lysobacterales</taxon>
        <taxon>Lysobacteraceae</taxon>
        <taxon>Pseudoxanthomonas</taxon>
    </lineage>
</organism>
<feature type="compositionally biased region" description="Basic and acidic residues" evidence="1">
    <location>
        <begin position="63"/>
        <end position="89"/>
    </location>
</feature>
<proteinExistence type="predicted"/>
<keyword evidence="3" id="KW-1185">Reference proteome</keyword>
<name>A0A562D8Q2_9GAMM</name>
<gene>
    <name evidence="2" type="ORF">L613_000500000450</name>
</gene>
<evidence type="ECO:0000313" key="3">
    <source>
        <dbReference type="Proteomes" id="UP000321583"/>
    </source>
</evidence>
<dbReference type="EMBL" id="VLJS01000080">
    <property type="protein sequence ID" value="TWH05980.1"/>
    <property type="molecule type" value="Genomic_DNA"/>
</dbReference>
<dbReference type="RefSeq" id="WP_125111510.1">
    <property type="nucleotide sequence ID" value="NZ_VLJS01000080.1"/>
</dbReference>
<sequence>MARSNPTTPDAPEDEVRLGEDGVPLQQQGPELKDPRSVAAIDNIGVDDQADLLDVALDEEPGDRDAYGRSFADDVRSDAPHGIRDSGED</sequence>
<evidence type="ECO:0000313" key="2">
    <source>
        <dbReference type="EMBL" id="TWH05980.1"/>
    </source>
</evidence>
<dbReference type="AlphaFoldDB" id="A0A562D8Q2"/>
<accession>A0A562D8Q2</accession>
<feature type="region of interest" description="Disordered" evidence="1">
    <location>
        <begin position="59"/>
        <end position="89"/>
    </location>
</feature>
<protein>
    <submittedName>
        <fullName evidence="2">Uncharacterized protein</fullName>
    </submittedName>
</protein>